<protein>
    <recommendedName>
        <fullName evidence="6">Protein CHUP1, chloroplastic-like</fullName>
    </recommendedName>
</protein>
<feature type="compositionally biased region" description="Pro residues" evidence="3">
    <location>
        <begin position="19"/>
        <end position="28"/>
    </location>
</feature>
<feature type="compositionally biased region" description="Low complexity" evidence="3">
    <location>
        <begin position="384"/>
        <end position="395"/>
    </location>
</feature>
<dbReference type="InterPro" id="IPR040265">
    <property type="entry name" value="CHUP1/IPGA1-like"/>
</dbReference>
<dbReference type="PANTHER" id="PTHR31342">
    <property type="entry name" value="PROTEIN CHUP1, CHLOROPLASTIC"/>
    <property type="match status" value="1"/>
</dbReference>
<dbReference type="Proteomes" id="UP001358586">
    <property type="component" value="Chromosome 10"/>
</dbReference>
<evidence type="ECO:0000313" key="5">
    <source>
        <dbReference type="Proteomes" id="UP001358586"/>
    </source>
</evidence>
<feature type="coiled-coil region" evidence="2">
    <location>
        <begin position="65"/>
        <end position="165"/>
    </location>
</feature>
<sequence length="765" mass="85878">MVGGKVRLAMGLQKSPKHGTPPKPPLPSPSSANKTNSSQKTVFSRSFGVYFPRSSAQVQPRPPDVTELLRLVEELRERESRLKTELLEHKLLKESVSIVPLLENDIAVKNAELERALKEMENLRNENEKLRTEVEEMKGKVEEERKEKERKVREMESEISELKKMVTSHPVCNGKAEVFGENEDLLSSSQRFNGLVEISAKSNLVKNLKRSNSKCWETVVFSASSNEKVESLEFKREVLEADRQRHSRCNSDELAESTLLNIRSRVPRIPKPPPRPSSSSLIAEVFGENEDLLSSSQRFNGLVEISAKSNLVKNLKRSNSKCWETVVFSASSNEKVESLEFKREVLEADRQRHSRCNSDELAESTLLNIRSRVPRIPKPPPRPSSSSLISSNGSPDFTEKQIPPPPPPPPPPAPVAAVKQLAPPPPPPPPPVKAIAPPPPPPPPKGTKAIVAKVRRVPEVVEFYHSLMRRDSKREAAGGCSAPEVVPATANARDMIGEIENRSSYLLAIKTDVETQGEFIRFLIKEVENAAFTDIEDVVPFVKWLDDELSYLVDERAVLKHFEWPEQKADALREAAFGYCDLKKLESEAASIRDDARQPCGPALKKMQALLEKLEHGVYNLSRMRESATKRYKGFQIPMDWMLETGIVSQIKLASVKLAMKYMRRISSELEAVGTGGPEEEELIVQGVRFAFRVHQVTAILINFYNLNQDGIVKATHFSFVHGQFAGGFDVETMRAFEELRDKARSCNVQCQNQQKFICRSTTTS</sequence>
<dbReference type="SUPFAM" id="SSF101447">
    <property type="entry name" value="Formin homology 2 domain (FH2 domain)"/>
    <property type="match status" value="1"/>
</dbReference>
<feature type="compositionally biased region" description="Pro residues" evidence="3">
    <location>
        <begin position="422"/>
        <end position="445"/>
    </location>
</feature>
<feature type="region of interest" description="Disordered" evidence="3">
    <location>
        <begin position="1"/>
        <end position="40"/>
    </location>
</feature>
<accession>A0ABR0NB34</accession>
<evidence type="ECO:0008006" key="6">
    <source>
        <dbReference type="Google" id="ProtNLM"/>
    </source>
</evidence>
<evidence type="ECO:0000256" key="3">
    <source>
        <dbReference type="SAM" id="MobiDB-lite"/>
    </source>
</evidence>
<comment type="caution">
    <text evidence="4">The sequence shown here is derived from an EMBL/GenBank/DDBJ whole genome shotgun (WGS) entry which is preliminary data.</text>
</comment>
<evidence type="ECO:0000256" key="2">
    <source>
        <dbReference type="SAM" id="Coils"/>
    </source>
</evidence>
<keyword evidence="1 2" id="KW-0175">Coiled coil</keyword>
<keyword evidence="5" id="KW-1185">Reference proteome</keyword>
<evidence type="ECO:0000256" key="1">
    <source>
        <dbReference type="ARBA" id="ARBA00023054"/>
    </source>
</evidence>
<name>A0ABR0NB34_GOSAR</name>
<dbReference type="EMBL" id="JARKNE010000010">
    <property type="protein sequence ID" value="KAK5792215.1"/>
    <property type="molecule type" value="Genomic_DNA"/>
</dbReference>
<evidence type="ECO:0000313" key="4">
    <source>
        <dbReference type="EMBL" id="KAK5792215.1"/>
    </source>
</evidence>
<proteinExistence type="predicted"/>
<dbReference type="PANTHER" id="PTHR31342:SF18">
    <property type="entry name" value="OS01G0651932 PROTEIN"/>
    <property type="match status" value="1"/>
</dbReference>
<gene>
    <name evidence="4" type="ORF">PVK06_033329</name>
</gene>
<organism evidence="4 5">
    <name type="scientific">Gossypium arboreum</name>
    <name type="common">Tree cotton</name>
    <name type="synonym">Gossypium nanking</name>
    <dbReference type="NCBI Taxonomy" id="29729"/>
    <lineage>
        <taxon>Eukaryota</taxon>
        <taxon>Viridiplantae</taxon>
        <taxon>Streptophyta</taxon>
        <taxon>Embryophyta</taxon>
        <taxon>Tracheophyta</taxon>
        <taxon>Spermatophyta</taxon>
        <taxon>Magnoliopsida</taxon>
        <taxon>eudicotyledons</taxon>
        <taxon>Gunneridae</taxon>
        <taxon>Pentapetalae</taxon>
        <taxon>rosids</taxon>
        <taxon>malvids</taxon>
        <taxon>Malvales</taxon>
        <taxon>Malvaceae</taxon>
        <taxon>Malvoideae</taxon>
        <taxon>Gossypium</taxon>
    </lineage>
</organism>
<feature type="region of interest" description="Disordered" evidence="3">
    <location>
        <begin position="370"/>
        <end position="448"/>
    </location>
</feature>
<feature type="compositionally biased region" description="Pro residues" evidence="3">
    <location>
        <begin position="402"/>
        <end position="414"/>
    </location>
</feature>
<reference evidence="4 5" key="1">
    <citation type="submission" date="2023-03" db="EMBL/GenBank/DDBJ databases">
        <title>WGS of Gossypium arboreum.</title>
        <authorList>
            <person name="Yu D."/>
        </authorList>
    </citation>
    <scope>NUCLEOTIDE SEQUENCE [LARGE SCALE GENOMIC DNA]</scope>
    <source>
        <tissue evidence="4">Leaf</tissue>
    </source>
</reference>